<proteinExistence type="predicted"/>
<dbReference type="Proteomes" id="UP000283805">
    <property type="component" value="Unassembled WGS sequence"/>
</dbReference>
<accession>A0A3R7D6R8</accession>
<comment type="caution">
    <text evidence="2">The sequence shown here is derived from an EMBL/GenBank/DDBJ whole genome shotgun (WGS) entry which is preliminary data.</text>
</comment>
<reference evidence="2 3" key="1">
    <citation type="submission" date="2018-09" db="EMBL/GenBank/DDBJ databases">
        <title>Genomic Encyclopedia of Archaeal and Bacterial Type Strains, Phase II (KMG-II): from individual species to whole genera.</title>
        <authorList>
            <person name="Goeker M."/>
        </authorList>
    </citation>
    <scope>NUCLEOTIDE SEQUENCE [LARGE SCALE GENOMIC DNA]</scope>
    <source>
        <strain evidence="2 3">DSM 13151</strain>
    </source>
</reference>
<evidence type="ECO:0000313" key="2">
    <source>
        <dbReference type="EMBL" id="RKD85232.1"/>
    </source>
</evidence>
<dbReference type="RefSeq" id="WP_120246998.1">
    <property type="nucleotide sequence ID" value="NZ_RAPO01000012.1"/>
</dbReference>
<dbReference type="OrthoDB" id="241828at2157"/>
<sequence>MVSLDTIFELLSDERRRYALYYLYEKDGPVPIEELVGTIADWEDDPPEEDSWEKFDEIVVDLQHTHLPKTAEVEFIQYRRDQEVIQVQGSPPKFDAFVTIAKLLEQPENNGPS</sequence>
<organism evidence="2 3">
    <name type="scientific">Halopiger aswanensis</name>
    <dbReference type="NCBI Taxonomy" id="148449"/>
    <lineage>
        <taxon>Archaea</taxon>
        <taxon>Methanobacteriati</taxon>
        <taxon>Methanobacteriota</taxon>
        <taxon>Stenosarchaea group</taxon>
        <taxon>Halobacteria</taxon>
        <taxon>Halobacteriales</taxon>
        <taxon>Natrialbaceae</taxon>
        <taxon>Halopiger</taxon>
    </lineage>
</organism>
<feature type="domain" description="DUF7344" evidence="1">
    <location>
        <begin position="8"/>
        <end position="85"/>
    </location>
</feature>
<evidence type="ECO:0000259" key="1">
    <source>
        <dbReference type="Pfam" id="PF24035"/>
    </source>
</evidence>
<dbReference type="Pfam" id="PF24035">
    <property type="entry name" value="DUF7344"/>
    <property type="match status" value="1"/>
</dbReference>
<dbReference type="AlphaFoldDB" id="A0A3R7D6R8"/>
<name>A0A3R7D6R8_9EURY</name>
<dbReference type="EMBL" id="RAPO01000012">
    <property type="protein sequence ID" value="RKD85232.1"/>
    <property type="molecule type" value="Genomic_DNA"/>
</dbReference>
<protein>
    <recommendedName>
        <fullName evidence="1">DUF7344 domain-containing protein</fullName>
    </recommendedName>
</protein>
<keyword evidence="3" id="KW-1185">Reference proteome</keyword>
<gene>
    <name evidence="2" type="ORF">ATJ93_4735</name>
</gene>
<evidence type="ECO:0000313" key="3">
    <source>
        <dbReference type="Proteomes" id="UP000283805"/>
    </source>
</evidence>
<dbReference type="InterPro" id="IPR055768">
    <property type="entry name" value="DUF7344"/>
</dbReference>